<protein>
    <recommendedName>
        <fullName evidence="2">PD-(D/E)XK nuclease superfamily protein</fullName>
    </recommendedName>
</protein>
<geneLocation type="plasmid" evidence="1">
    <name>pRGRH0047</name>
</geneLocation>
<sequence>MLNDNAYRDSVRERDLDNFLVEELSSSDDFRDWLLSRITADFIPPNAGDIRVRKSPIRASLDGRQTDVELGWFSGGEQLACLLLESKIADDFQIGQAESYFGEVQAQLCRLGPKRAAAVLVAPAGKMASLQHNGAFAADVTIEEIIAFLESRLVHLDEGELSRRLSVRIELLEALAGKRATSGWVASTVAEKRDFAIAYEQLASEILPDVKVRHSTNGPQAITRIFEGMNIPALPGMRLRHEFGNQVAWKYTNVQFPHRASQVGVVRSSALLRGTPYQVEAAAQSLSIRARTPGVNPMRPFDEERDKVEAGLIATRDLLTWIRANAAEIARLLENH</sequence>
<proteinExistence type="predicted"/>
<name>A0A0H5QC13_9ZZZZ</name>
<accession>A0A0H5QC13</accession>
<organism evidence="1">
    <name type="scientific">uncultured prokaryote</name>
    <dbReference type="NCBI Taxonomy" id="198431"/>
    <lineage>
        <taxon>unclassified sequences</taxon>
        <taxon>environmental samples</taxon>
    </lineage>
</organism>
<dbReference type="EMBL" id="LN852739">
    <property type="protein sequence ID" value="CRY93687.1"/>
    <property type="molecule type" value="Genomic_DNA"/>
</dbReference>
<dbReference type="AlphaFoldDB" id="A0A0H5QC13"/>
<reference evidence="1" key="2">
    <citation type="submission" date="2015-07" db="EMBL/GenBank/DDBJ databases">
        <title>Plasmids, circular viruses and viroids from rat gut.</title>
        <authorList>
            <person name="Jorgensen T.J."/>
            <person name="Hansen M.A."/>
            <person name="Xu Z."/>
            <person name="Tabak M.A."/>
            <person name="Sorensen S.J."/>
            <person name="Hansen L.H."/>
        </authorList>
    </citation>
    <scope>NUCLEOTIDE SEQUENCE</scope>
    <source>
        <plasmid evidence="1">pRGRH0047</plasmid>
    </source>
</reference>
<keyword evidence="1" id="KW-0614">Plasmid</keyword>
<evidence type="ECO:0008006" key="2">
    <source>
        <dbReference type="Google" id="ProtNLM"/>
    </source>
</evidence>
<evidence type="ECO:0000313" key="1">
    <source>
        <dbReference type="EMBL" id="CRY93687.1"/>
    </source>
</evidence>
<reference evidence="1" key="1">
    <citation type="submission" date="2015-06" db="EMBL/GenBank/DDBJ databases">
        <authorList>
            <person name="Joergensen T."/>
        </authorList>
    </citation>
    <scope>NUCLEOTIDE SEQUENCE</scope>
    <source>
        <plasmid evidence="1">pRGRH0047</plasmid>
    </source>
</reference>